<dbReference type="RefSeq" id="WP_154286068.1">
    <property type="nucleotide sequence ID" value="NZ_WKJI01000001.1"/>
</dbReference>
<accession>A0A7K0FKI4</accession>
<organism evidence="1 2">
    <name type="scientific">Pedobacter puniceum</name>
    <dbReference type="NCBI Taxonomy" id="2666136"/>
    <lineage>
        <taxon>Bacteria</taxon>
        <taxon>Pseudomonadati</taxon>
        <taxon>Bacteroidota</taxon>
        <taxon>Sphingobacteriia</taxon>
        <taxon>Sphingobacteriales</taxon>
        <taxon>Sphingobacteriaceae</taxon>
        <taxon>Pedobacter</taxon>
    </lineage>
</organism>
<evidence type="ECO:0000313" key="1">
    <source>
        <dbReference type="EMBL" id="MRX45925.1"/>
    </source>
</evidence>
<protein>
    <submittedName>
        <fullName evidence="1">Uncharacterized protein</fullName>
    </submittedName>
</protein>
<dbReference type="Proteomes" id="UP000462931">
    <property type="component" value="Unassembled WGS sequence"/>
</dbReference>
<dbReference type="AlphaFoldDB" id="A0A7K0FKI4"/>
<gene>
    <name evidence="1" type="ORF">GJJ64_01865</name>
</gene>
<proteinExistence type="predicted"/>
<reference evidence="1 2" key="1">
    <citation type="submission" date="2019-11" db="EMBL/GenBank/DDBJ databases">
        <authorList>
            <person name="Cheng Q."/>
            <person name="Yang Z."/>
        </authorList>
    </citation>
    <scope>NUCLEOTIDE SEQUENCE [LARGE SCALE GENOMIC DNA]</scope>
    <source>
        <strain evidence="1 2">HX-22-1</strain>
    </source>
</reference>
<sequence length="174" mass="20447">MIRILFFISAICLTACSFSNKKKEQAVNYYNLQKYFSEEATRLNKTKPNINKTVKHNNASETQFIKIDDWAQELALFIESDINKAAWKNSYQKDSTSTKITYTAKEENLRTRRIIILLKRNKLSKISITNQTKNNLYHTKEELIYIPDSLYQIEKYQDVKVLGINNYEVKGVFN</sequence>
<name>A0A7K0FKI4_9SPHI</name>
<keyword evidence="2" id="KW-1185">Reference proteome</keyword>
<evidence type="ECO:0000313" key="2">
    <source>
        <dbReference type="Proteomes" id="UP000462931"/>
    </source>
</evidence>
<dbReference type="EMBL" id="WKJI01000001">
    <property type="protein sequence ID" value="MRX45925.1"/>
    <property type="molecule type" value="Genomic_DNA"/>
</dbReference>
<comment type="caution">
    <text evidence="1">The sequence shown here is derived from an EMBL/GenBank/DDBJ whole genome shotgun (WGS) entry which is preliminary data.</text>
</comment>